<dbReference type="Proteomes" id="UP000287447">
    <property type="component" value="Unassembled WGS sequence"/>
</dbReference>
<evidence type="ECO:0000256" key="2">
    <source>
        <dbReference type="ARBA" id="ARBA00022598"/>
    </source>
</evidence>
<dbReference type="EMBL" id="SADE01000001">
    <property type="protein sequence ID" value="RVU38652.1"/>
    <property type="molecule type" value="Genomic_DNA"/>
</dbReference>
<dbReference type="GO" id="GO:0006598">
    <property type="term" value="P:polyamine catabolic process"/>
    <property type="evidence" value="ECO:0007669"/>
    <property type="project" value="TreeGrafter"/>
</dbReference>
<accession>A0A437QVV2</accession>
<dbReference type="GO" id="GO:0006542">
    <property type="term" value="P:glutamine biosynthetic process"/>
    <property type="evidence" value="ECO:0007669"/>
    <property type="project" value="InterPro"/>
</dbReference>
<dbReference type="GO" id="GO:0004356">
    <property type="term" value="F:glutamine synthetase activity"/>
    <property type="evidence" value="ECO:0007669"/>
    <property type="project" value="InterPro"/>
</dbReference>
<dbReference type="InterPro" id="IPR036651">
    <property type="entry name" value="Gln_synt_N_sf"/>
</dbReference>
<dbReference type="Pfam" id="PF00120">
    <property type="entry name" value="Gln-synt_C"/>
    <property type="match status" value="1"/>
</dbReference>
<sequence>MTQLLTQESVDAFLSEHPDVETVDVLLPDTNGIFRGKRLQMSALSKLTKEGMRMPGSTYLLDIEGQNCLTTPYGSTDGDPDLAVFGVDETLSLIPWAERPSAQIMGTMLNDDGAPFFGDPRQVLLYAMKPLTDMGLTPVIAIELEFYLLDPKMGRDGMPRTAIAPDLRQRPKTVQVYSMDDLGDFDAVLTEIERSCEIQGVMADVTTSEFAPGQFEINLNHVADAAAACDQAVLFKRVVKSVARKHRMIASFMAKPFPEQAGNGMHVHVSLVDKEGRNIFSSEAVDPETGLNMDASLKHAIAGLRQTMADGMAIYAPNANSYRRFRTDSYAPVNRAWGVNNRSVALRIPHSDAAAVRVEHRAAGADANPYLVTAAILAGIHHGISERLDPGPMEKGNAYDRPQGGLPTRWEPALLKFQGSDVMRRYLGETYHETYLGIRRWEADQYHDVIPPRDYELYMRSV</sequence>
<dbReference type="AlphaFoldDB" id="A0A437QVV2"/>
<comment type="cofactor">
    <cofactor evidence="1">
        <name>Mg(2+)</name>
        <dbReference type="ChEBI" id="CHEBI:18420"/>
    </cofactor>
</comment>
<keyword evidence="8" id="KW-1185">Reference proteome</keyword>
<gene>
    <name evidence="7" type="ORF">EOI86_05085</name>
</gene>
<evidence type="ECO:0000313" key="8">
    <source>
        <dbReference type="Proteomes" id="UP000287447"/>
    </source>
</evidence>
<reference evidence="8" key="1">
    <citation type="submission" date="2019-01" db="EMBL/GenBank/DDBJ databases">
        <title>Gri0909 isolated from a small marine red alga.</title>
        <authorList>
            <person name="Kim J."/>
            <person name="Jeong S.E."/>
            <person name="Jeon C.O."/>
        </authorList>
    </citation>
    <scope>NUCLEOTIDE SEQUENCE [LARGE SCALE GENOMIC DNA]</scope>
    <source>
        <strain evidence="8">Gri0909</strain>
    </source>
</reference>
<evidence type="ECO:0000256" key="1">
    <source>
        <dbReference type="ARBA" id="ARBA00001946"/>
    </source>
</evidence>
<evidence type="ECO:0000259" key="6">
    <source>
        <dbReference type="PROSITE" id="PS51987"/>
    </source>
</evidence>
<keyword evidence="2" id="KW-0436">Ligase</keyword>
<proteinExistence type="inferred from homology"/>
<dbReference type="SUPFAM" id="SSF55931">
    <property type="entry name" value="Glutamine synthetase/guanido kinase"/>
    <property type="match status" value="1"/>
</dbReference>
<feature type="domain" description="GS catalytic" evidence="6">
    <location>
        <begin position="120"/>
        <end position="462"/>
    </location>
</feature>
<dbReference type="PANTHER" id="PTHR43785">
    <property type="entry name" value="GAMMA-GLUTAMYLPUTRESCINE SYNTHETASE"/>
    <property type="match status" value="1"/>
</dbReference>
<comment type="caution">
    <text evidence="7">The sequence shown here is derived from an EMBL/GenBank/DDBJ whole genome shotgun (WGS) entry which is preliminary data.</text>
</comment>
<keyword evidence="3" id="KW-0460">Magnesium</keyword>
<dbReference type="RefSeq" id="WP_127764025.1">
    <property type="nucleotide sequence ID" value="NZ_SADE01000001.1"/>
</dbReference>
<evidence type="ECO:0000313" key="7">
    <source>
        <dbReference type="EMBL" id="RVU38652.1"/>
    </source>
</evidence>
<protein>
    <submittedName>
        <fullName evidence="7">Glutamine synthetase</fullName>
    </submittedName>
</protein>
<dbReference type="InterPro" id="IPR014746">
    <property type="entry name" value="Gln_synth/guanido_kin_cat_dom"/>
</dbReference>
<comment type="similarity">
    <text evidence="4 5">Belongs to the glutamine synthetase family.</text>
</comment>
<dbReference type="InterPro" id="IPR027303">
    <property type="entry name" value="Gln_synth_gly_rich_site"/>
</dbReference>
<dbReference type="PANTHER" id="PTHR43785:SF12">
    <property type="entry name" value="TYPE-1 GLUTAMINE SYNTHETASE 2"/>
    <property type="match status" value="1"/>
</dbReference>
<dbReference type="SUPFAM" id="SSF54368">
    <property type="entry name" value="Glutamine synthetase, N-terminal domain"/>
    <property type="match status" value="1"/>
</dbReference>
<dbReference type="Gene3D" id="3.10.20.70">
    <property type="entry name" value="Glutamine synthetase, N-terminal domain"/>
    <property type="match status" value="1"/>
</dbReference>
<dbReference type="InterPro" id="IPR008146">
    <property type="entry name" value="Gln_synth_cat_dom"/>
</dbReference>
<evidence type="ECO:0000256" key="4">
    <source>
        <dbReference type="PROSITE-ProRule" id="PRU01331"/>
    </source>
</evidence>
<evidence type="ECO:0000256" key="3">
    <source>
        <dbReference type="ARBA" id="ARBA00022842"/>
    </source>
</evidence>
<dbReference type="PROSITE" id="PS51987">
    <property type="entry name" value="GS_CATALYTIC"/>
    <property type="match status" value="1"/>
</dbReference>
<dbReference type="PROSITE" id="PS00181">
    <property type="entry name" value="GLNA_ATP"/>
    <property type="match status" value="1"/>
</dbReference>
<dbReference type="SMART" id="SM01230">
    <property type="entry name" value="Gln-synt_C"/>
    <property type="match status" value="1"/>
</dbReference>
<dbReference type="Gene3D" id="3.30.590.10">
    <property type="entry name" value="Glutamine synthetase/guanido kinase, catalytic domain"/>
    <property type="match status" value="1"/>
</dbReference>
<organism evidence="7 8">
    <name type="scientific">Hwanghaeella grinnelliae</name>
    <dbReference type="NCBI Taxonomy" id="2500179"/>
    <lineage>
        <taxon>Bacteria</taxon>
        <taxon>Pseudomonadati</taxon>
        <taxon>Pseudomonadota</taxon>
        <taxon>Alphaproteobacteria</taxon>
        <taxon>Rhodospirillales</taxon>
        <taxon>Rhodospirillaceae</taxon>
        <taxon>Hwanghaeella</taxon>
    </lineage>
</organism>
<dbReference type="OrthoDB" id="9807095at2"/>
<name>A0A437QVV2_9PROT</name>
<evidence type="ECO:0000256" key="5">
    <source>
        <dbReference type="RuleBase" id="RU000384"/>
    </source>
</evidence>